<evidence type="ECO:0000313" key="4">
    <source>
        <dbReference type="Proteomes" id="UP000597444"/>
    </source>
</evidence>
<evidence type="ECO:0000256" key="1">
    <source>
        <dbReference type="SAM" id="MobiDB-lite"/>
    </source>
</evidence>
<sequence>MAGDGPRKREIPNALPSAKENSWSPHDAGQSSRGDSSGLNLKKIVLGAGVVAASGLLGGAEAAALKPEAPGAGAYLAQSTEVVNSKYGRGAGEAPILGPNEKALTTPEVPTPPTAAPDTVTVTKTVTSVEYVTFTQKVANDGSSDEFNPKSFGLGALTVATAAALGVGGAAGAAALRRKLQQPPNRVRDRGDVRTEHGGSSEIELRQQGRTDQQADNRDKGGAQAERRGSSETGLGPGPVDQQADYRAQGL</sequence>
<proteinExistence type="predicted"/>
<gene>
    <name evidence="3" type="ORF">KSF_053010</name>
</gene>
<feature type="transmembrane region" description="Helical" evidence="2">
    <location>
        <begin position="152"/>
        <end position="176"/>
    </location>
</feature>
<protein>
    <submittedName>
        <fullName evidence="3">Uncharacterized protein</fullName>
    </submittedName>
</protein>
<feature type="region of interest" description="Disordered" evidence="1">
    <location>
        <begin position="178"/>
        <end position="251"/>
    </location>
</feature>
<dbReference type="EMBL" id="BNJK01000001">
    <property type="protein sequence ID" value="GHO95253.1"/>
    <property type="molecule type" value="Genomic_DNA"/>
</dbReference>
<accession>A0A8J3IK49</accession>
<comment type="caution">
    <text evidence="3">The sequence shown here is derived from an EMBL/GenBank/DDBJ whole genome shotgun (WGS) entry which is preliminary data.</text>
</comment>
<dbReference type="AlphaFoldDB" id="A0A8J3IK49"/>
<evidence type="ECO:0000256" key="2">
    <source>
        <dbReference type="SAM" id="Phobius"/>
    </source>
</evidence>
<keyword evidence="2" id="KW-1133">Transmembrane helix</keyword>
<feature type="region of interest" description="Disordered" evidence="1">
    <location>
        <begin position="1"/>
        <end position="38"/>
    </location>
</feature>
<feature type="compositionally biased region" description="Polar residues" evidence="1">
    <location>
        <begin position="19"/>
        <end position="38"/>
    </location>
</feature>
<evidence type="ECO:0000313" key="3">
    <source>
        <dbReference type="EMBL" id="GHO95253.1"/>
    </source>
</evidence>
<feature type="compositionally biased region" description="Basic and acidic residues" evidence="1">
    <location>
        <begin position="1"/>
        <end position="11"/>
    </location>
</feature>
<feature type="compositionally biased region" description="Basic and acidic residues" evidence="1">
    <location>
        <begin position="186"/>
        <end position="230"/>
    </location>
</feature>
<feature type="region of interest" description="Disordered" evidence="1">
    <location>
        <begin position="93"/>
        <end position="118"/>
    </location>
</feature>
<name>A0A8J3IK49_9CHLR</name>
<dbReference type="Proteomes" id="UP000597444">
    <property type="component" value="Unassembled WGS sequence"/>
</dbReference>
<dbReference type="RefSeq" id="WP_220205943.1">
    <property type="nucleotide sequence ID" value="NZ_BNJK01000001.1"/>
</dbReference>
<reference evidence="3" key="1">
    <citation type="submission" date="2020-10" db="EMBL/GenBank/DDBJ databases">
        <title>Taxonomic study of unclassified bacteria belonging to the class Ktedonobacteria.</title>
        <authorList>
            <person name="Yabe S."/>
            <person name="Wang C.M."/>
            <person name="Zheng Y."/>
            <person name="Sakai Y."/>
            <person name="Cavaletti L."/>
            <person name="Monciardini P."/>
            <person name="Donadio S."/>
        </authorList>
    </citation>
    <scope>NUCLEOTIDE SEQUENCE</scope>
    <source>
        <strain evidence="3">ID150040</strain>
    </source>
</reference>
<keyword evidence="2" id="KW-0472">Membrane</keyword>
<keyword evidence="2" id="KW-0812">Transmembrane</keyword>
<organism evidence="3 4">
    <name type="scientific">Reticulibacter mediterranei</name>
    <dbReference type="NCBI Taxonomy" id="2778369"/>
    <lineage>
        <taxon>Bacteria</taxon>
        <taxon>Bacillati</taxon>
        <taxon>Chloroflexota</taxon>
        <taxon>Ktedonobacteria</taxon>
        <taxon>Ktedonobacterales</taxon>
        <taxon>Reticulibacteraceae</taxon>
        <taxon>Reticulibacter</taxon>
    </lineage>
</organism>
<keyword evidence="4" id="KW-1185">Reference proteome</keyword>